<proteinExistence type="predicted"/>
<sequence length="63" mass="6865">ILVLLALTLGMHLPFGTQNSWAQAIWQAQPPESLGLQAHATTPSIKVNRKEVVGITKERTTSD</sequence>
<dbReference type="Ensembl" id="ENSOSUT00000007388.1">
    <property type="protein sequence ID" value="ENSOSUP00000007112.1"/>
    <property type="gene ID" value="ENSOSUG00000005288.1"/>
</dbReference>
<feature type="signal peptide" evidence="1">
    <location>
        <begin position="1"/>
        <end position="22"/>
    </location>
</feature>
<protein>
    <submittedName>
        <fullName evidence="2">Uncharacterized protein</fullName>
    </submittedName>
</protein>
<keyword evidence="3" id="KW-1185">Reference proteome</keyword>
<evidence type="ECO:0000256" key="1">
    <source>
        <dbReference type="SAM" id="SignalP"/>
    </source>
</evidence>
<dbReference type="AlphaFoldDB" id="A0A8C8AJ27"/>
<evidence type="ECO:0000313" key="3">
    <source>
        <dbReference type="Proteomes" id="UP000694552"/>
    </source>
</evidence>
<reference evidence="2" key="1">
    <citation type="submission" date="2025-08" db="UniProtKB">
        <authorList>
            <consortium name="Ensembl"/>
        </authorList>
    </citation>
    <scope>IDENTIFICATION</scope>
</reference>
<reference evidence="2" key="2">
    <citation type="submission" date="2025-09" db="UniProtKB">
        <authorList>
            <consortium name="Ensembl"/>
        </authorList>
    </citation>
    <scope>IDENTIFICATION</scope>
</reference>
<accession>A0A8C8AJ27</accession>
<name>A0A8C8AJ27_9STRI</name>
<keyword evidence="1" id="KW-0732">Signal</keyword>
<organism evidence="2 3">
    <name type="scientific">Otus sunia</name>
    <name type="common">Oriental scops-owl</name>
    <dbReference type="NCBI Taxonomy" id="257818"/>
    <lineage>
        <taxon>Eukaryota</taxon>
        <taxon>Metazoa</taxon>
        <taxon>Chordata</taxon>
        <taxon>Craniata</taxon>
        <taxon>Vertebrata</taxon>
        <taxon>Euteleostomi</taxon>
        <taxon>Archelosauria</taxon>
        <taxon>Archosauria</taxon>
        <taxon>Dinosauria</taxon>
        <taxon>Saurischia</taxon>
        <taxon>Theropoda</taxon>
        <taxon>Coelurosauria</taxon>
        <taxon>Aves</taxon>
        <taxon>Neognathae</taxon>
        <taxon>Neoaves</taxon>
        <taxon>Telluraves</taxon>
        <taxon>Strigiformes</taxon>
        <taxon>Strigidae</taxon>
        <taxon>Otus</taxon>
    </lineage>
</organism>
<evidence type="ECO:0000313" key="2">
    <source>
        <dbReference type="Ensembl" id="ENSOSUP00000007112.1"/>
    </source>
</evidence>
<feature type="chain" id="PRO_5034530842" evidence="1">
    <location>
        <begin position="23"/>
        <end position="63"/>
    </location>
</feature>
<dbReference type="Proteomes" id="UP000694552">
    <property type="component" value="Unplaced"/>
</dbReference>